<name>A0ACC7NSJ4_9BACL</name>
<dbReference type="EMBL" id="JBJURJ010000003">
    <property type="protein sequence ID" value="MFM9327633.1"/>
    <property type="molecule type" value="Genomic_DNA"/>
</dbReference>
<dbReference type="Proteomes" id="UP001631969">
    <property type="component" value="Unassembled WGS sequence"/>
</dbReference>
<comment type="caution">
    <text evidence="1">The sequence shown here is derived from an EMBL/GenBank/DDBJ whole genome shotgun (WGS) entry which is preliminary data.</text>
</comment>
<proteinExistence type="predicted"/>
<keyword evidence="2" id="KW-1185">Reference proteome</keyword>
<evidence type="ECO:0000313" key="2">
    <source>
        <dbReference type="Proteomes" id="UP001631969"/>
    </source>
</evidence>
<reference evidence="1" key="1">
    <citation type="submission" date="2024-12" db="EMBL/GenBank/DDBJ databases">
        <authorList>
            <person name="Wu N."/>
        </authorList>
    </citation>
    <scope>NUCLEOTIDE SEQUENCE</scope>
    <source>
        <strain evidence="1">P15</strain>
    </source>
</reference>
<protein>
    <submittedName>
        <fullName evidence="1">Uncharacterized protein</fullName>
    </submittedName>
</protein>
<gene>
    <name evidence="1" type="ORF">ACI1P1_04880</name>
</gene>
<organism evidence="1 2">
    <name type="scientific">Paenibacillus mesotrionivorans</name>
    <dbReference type="NCBI Taxonomy" id="3160968"/>
    <lineage>
        <taxon>Bacteria</taxon>
        <taxon>Bacillati</taxon>
        <taxon>Bacillota</taxon>
        <taxon>Bacilli</taxon>
        <taxon>Bacillales</taxon>
        <taxon>Paenibacillaceae</taxon>
        <taxon>Paenibacillus</taxon>
    </lineage>
</organism>
<evidence type="ECO:0000313" key="1">
    <source>
        <dbReference type="EMBL" id="MFM9327633.1"/>
    </source>
</evidence>
<sequence length="97" mass="10424">MKIALQVGVPEQEELAAFFSSLTGQPQDGWNEQDADTAGMIAAYDCGHLVGIGSRIEGPGHVQDLEIYIAPGYECRGIGEHMKKLMLPRDHTLGNAG</sequence>
<accession>A0ACC7NSJ4</accession>